<organism evidence="1 2">
    <name type="scientific">Trichinella nativa</name>
    <dbReference type="NCBI Taxonomy" id="6335"/>
    <lineage>
        <taxon>Eukaryota</taxon>
        <taxon>Metazoa</taxon>
        <taxon>Ecdysozoa</taxon>
        <taxon>Nematoda</taxon>
        <taxon>Enoplea</taxon>
        <taxon>Dorylaimia</taxon>
        <taxon>Trichinellida</taxon>
        <taxon>Trichinellidae</taxon>
        <taxon>Trichinella</taxon>
    </lineage>
</organism>
<evidence type="ECO:0000313" key="1">
    <source>
        <dbReference type="EMBL" id="KRZ46903.1"/>
    </source>
</evidence>
<dbReference type="Proteomes" id="UP000054721">
    <property type="component" value="Unassembled WGS sequence"/>
</dbReference>
<protein>
    <submittedName>
        <fullName evidence="1">Uncharacterized protein</fullName>
    </submittedName>
</protein>
<accession>A0A0V1KI62</accession>
<name>A0A0V1KI62_9BILA</name>
<keyword evidence="2" id="KW-1185">Reference proteome</keyword>
<gene>
    <name evidence="1" type="ORF">T02_2093</name>
</gene>
<sequence>MKLLHGYLKGTVEGDIMKWRVGSALEDGELGVGSRKSKKPGN</sequence>
<evidence type="ECO:0000313" key="2">
    <source>
        <dbReference type="Proteomes" id="UP000054721"/>
    </source>
</evidence>
<dbReference type="EMBL" id="JYDW01001846">
    <property type="protein sequence ID" value="KRZ46903.1"/>
    <property type="molecule type" value="Genomic_DNA"/>
</dbReference>
<proteinExistence type="predicted"/>
<reference evidence="1 2" key="1">
    <citation type="submission" date="2015-05" db="EMBL/GenBank/DDBJ databases">
        <title>Evolution of Trichinella species and genotypes.</title>
        <authorList>
            <person name="Korhonen P.K."/>
            <person name="Edoardo P."/>
            <person name="Giuseppe L.R."/>
            <person name="Gasser R.B."/>
        </authorList>
    </citation>
    <scope>NUCLEOTIDE SEQUENCE [LARGE SCALE GENOMIC DNA]</scope>
    <source>
        <strain evidence="1">ISS10</strain>
    </source>
</reference>
<dbReference type="AlphaFoldDB" id="A0A0V1KI62"/>
<comment type="caution">
    <text evidence="1">The sequence shown here is derived from an EMBL/GenBank/DDBJ whole genome shotgun (WGS) entry which is preliminary data.</text>
</comment>